<keyword evidence="1" id="KW-0732">Signal</keyword>
<dbReference type="Proteomes" id="UP001209854">
    <property type="component" value="Unassembled WGS sequence"/>
</dbReference>
<comment type="caution">
    <text evidence="2">The sequence shown here is derived from an EMBL/GenBank/DDBJ whole genome shotgun (WGS) entry which is preliminary data.</text>
</comment>
<evidence type="ECO:0000313" key="2">
    <source>
        <dbReference type="EMBL" id="MCW7552400.1"/>
    </source>
</evidence>
<proteinExistence type="predicted"/>
<feature type="chain" id="PRO_5046785407" evidence="1">
    <location>
        <begin position="31"/>
        <end position="187"/>
    </location>
</feature>
<dbReference type="RefSeq" id="WP_262567366.1">
    <property type="nucleotide sequence ID" value="NZ_JAPFCC010000001.1"/>
</dbReference>
<name>A0ABT3MSQ7_9GAMM</name>
<accession>A0ABT3MSQ7</accession>
<reference evidence="2 3" key="1">
    <citation type="submission" date="2022-10" db="EMBL/GenBank/DDBJ databases">
        <title>High-quality genome sequences of two octocoral-associated bacteria, Endozoicomonas euniceicola EF212 and Endozoicomonas gorgoniicola PS125.</title>
        <authorList>
            <person name="Chiou Y.-J."/>
            <person name="Chen Y.-H."/>
        </authorList>
    </citation>
    <scope>NUCLEOTIDE SEQUENCE [LARGE SCALE GENOMIC DNA]</scope>
    <source>
        <strain evidence="2 3">PS125</strain>
    </source>
</reference>
<sequence>MDLMMRFSFFKPLLAFFCLCSANFISEAYAQSGSVSSLPSNEFIPLPAGNNLKDIINTVESSNLGNNFQLLISGSQEVADDILVNGHHLRGSVDGSMTGIYVLQAKQYLQALFQWNHKLLNLAEGLASLKVASLKVVSLKPVFTVFSWLSHQKDDVDTGELPIDVVPVDRSMCNCSYSIGKNRFLIA</sequence>
<dbReference type="EMBL" id="JAPFCC010000001">
    <property type="protein sequence ID" value="MCW7552400.1"/>
    <property type="molecule type" value="Genomic_DNA"/>
</dbReference>
<evidence type="ECO:0000256" key="1">
    <source>
        <dbReference type="SAM" id="SignalP"/>
    </source>
</evidence>
<feature type="signal peptide" evidence="1">
    <location>
        <begin position="1"/>
        <end position="30"/>
    </location>
</feature>
<protein>
    <submittedName>
        <fullName evidence="2">Uncharacterized protein</fullName>
    </submittedName>
</protein>
<organism evidence="2 3">
    <name type="scientific">Endozoicomonas gorgoniicola</name>
    <dbReference type="NCBI Taxonomy" id="1234144"/>
    <lineage>
        <taxon>Bacteria</taxon>
        <taxon>Pseudomonadati</taxon>
        <taxon>Pseudomonadota</taxon>
        <taxon>Gammaproteobacteria</taxon>
        <taxon>Oceanospirillales</taxon>
        <taxon>Endozoicomonadaceae</taxon>
        <taxon>Endozoicomonas</taxon>
    </lineage>
</organism>
<keyword evidence="3" id="KW-1185">Reference proteome</keyword>
<gene>
    <name evidence="2" type="ORF">NX722_07015</name>
</gene>
<evidence type="ECO:0000313" key="3">
    <source>
        <dbReference type="Proteomes" id="UP001209854"/>
    </source>
</evidence>